<dbReference type="Pfam" id="PF13274">
    <property type="entry name" value="SocA_Panacea"/>
    <property type="match status" value="1"/>
</dbReference>
<gene>
    <name evidence="2" type="ORF">SDC9_61549</name>
</gene>
<dbReference type="InterPro" id="IPR025272">
    <property type="entry name" value="SocA_Panacea"/>
</dbReference>
<feature type="domain" description="Antitoxin SocA-like Panacea" evidence="1">
    <location>
        <begin position="201"/>
        <end position="306"/>
    </location>
</feature>
<accession>A0A644XLT1</accession>
<dbReference type="EMBL" id="VSSQ01002399">
    <property type="protein sequence ID" value="MPM15183.1"/>
    <property type="molecule type" value="Genomic_DNA"/>
</dbReference>
<protein>
    <recommendedName>
        <fullName evidence="1">Antitoxin SocA-like Panacea domain-containing protein</fullName>
    </recommendedName>
</protein>
<dbReference type="Gene3D" id="1.10.260.40">
    <property type="entry name" value="lambda repressor-like DNA-binding domains"/>
    <property type="match status" value="1"/>
</dbReference>
<evidence type="ECO:0000313" key="2">
    <source>
        <dbReference type="EMBL" id="MPM15183.1"/>
    </source>
</evidence>
<dbReference type="GO" id="GO:0003677">
    <property type="term" value="F:DNA binding"/>
    <property type="evidence" value="ECO:0007669"/>
    <property type="project" value="InterPro"/>
</dbReference>
<organism evidence="2">
    <name type="scientific">bioreactor metagenome</name>
    <dbReference type="NCBI Taxonomy" id="1076179"/>
    <lineage>
        <taxon>unclassified sequences</taxon>
        <taxon>metagenomes</taxon>
        <taxon>ecological metagenomes</taxon>
    </lineage>
</organism>
<dbReference type="AlphaFoldDB" id="A0A644XLT1"/>
<proteinExistence type="predicted"/>
<evidence type="ECO:0000259" key="1">
    <source>
        <dbReference type="Pfam" id="PF13274"/>
    </source>
</evidence>
<name>A0A644XLT1_9ZZZZ</name>
<reference evidence="2" key="1">
    <citation type="submission" date="2019-08" db="EMBL/GenBank/DDBJ databases">
        <authorList>
            <person name="Kucharzyk K."/>
            <person name="Murdoch R.W."/>
            <person name="Higgins S."/>
            <person name="Loffler F."/>
        </authorList>
    </citation>
    <scope>NUCLEOTIDE SEQUENCE</scope>
</reference>
<dbReference type="InterPro" id="IPR010982">
    <property type="entry name" value="Lambda_DNA-bd_dom_sf"/>
</dbReference>
<comment type="caution">
    <text evidence="2">The sequence shown here is derived from an EMBL/GenBank/DDBJ whole genome shotgun (WGS) entry which is preliminary data.</text>
</comment>
<sequence length="330" mass="38198">MKSPFTGGRVVLQKENSELVFRKETFEYVSLFYLCEDTKERFTTTEIDEINLSQVYNQYRIKYGIPFPDEIKRIRRTYELSASKMSEILGFGDNQYRLYENGDMPSEANGKILSSIKEPAVFKVFVENAKNQFEVKEYEKICDKLKKALEYKQPSTREDLIFDSYSRSIYNGYATQSYSKLKNIILYFIEKCDNVFNTKMNKLLFYADFLSYKTFGRGMTGLAYKAIQFGPVPVRWDRVYSLIDGVYPEIVEFSSGICGTKLCSDLSPDCSSFTAEELSILEKVLDIFKSTSASQISELSHSEEAWTNYCNTTQMISYNEAFGLKAFDIY</sequence>